<evidence type="ECO:0000313" key="2">
    <source>
        <dbReference type="Proteomes" id="UP000299102"/>
    </source>
</evidence>
<dbReference type="EMBL" id="BGZK01000486">
    <property type="protein sequence ID" value="GBP46550.1"/>
    <property type="molecule type" value="Genomic_DNA"/>
</dbReference>
<dbReference type="AlphaFoldDB" id="A0A4C1W6L9"/>
<protein>
    <submittedName>
        <fullName evidence="1">Uncharacterized protein</fullName>
    </submittedName>
</protein>
<dbReference type="Proteomes" id="UP000299102">
    <property type="component" value="Unassembled WGS sequence"/>
</dbReference>
<accession>A0A4C1W6L9</accession>
<comment type="caution">
    <text evidence="1">The sequence shown here is derived from an EMBL/GenBank/DDBJ whole genome shotgun (WGS) entry which is preliminary data.</text>
</comment>
<organism evidence="1 2">
    <name type="scientific">Eumeta variegata</name>
    <name type="common">Bagworm moth</name>
    <name type="synonym">Eumeta japonica</name>
    <dbReference type="NCBI Taxonomy" id="151549"/>
    <lineage>
        <taxon>Eukaryota</taxon>
        <taxon>Metazoa</taxon>
        <taxon>Ecdysozoa</taxon>
        <taxon>Arthropoda</taxon>
        <taxon>Hexapoda</taxon>
        <taxon>Insecta</taxon>
        <taxon>Pterygota</taxon>
        <taxon>Neoptera</taxon>
        <taxon>Endopterygota</taxon>
        <taxon>Lepidoptera</taxon>
        <taxon>Glossata</taxon>
        <taxon>Ditrysia</taxon>
        <taxon>Tineoidea</taxon>
        <taxon>Psychidae</taxon>
        <taxon>Oiketicinae</taxon>
        <taxon>Eumeta</taxon>
    </lineage>
</organism>
<evidence type="ECO:0000313" key="1">
    <source>
        <dbReference type="EMBL" id="GBP46550.1"/>
    </source>
</evidence>
<sequence>MYSLINTVACLTLRTLVKISRGLAKIGFDCQILIRRNDQPELSGKYMIPHGRLRLLDLMPSFFRDSVTANDRCHRHRNNNLDRELNTISEAQREWF</sequence>
<reference evidence="1 2" key="1">
    <citation type="journal article" date="2019" name="Commun. Biol.">
        <title>The bagworm genome reveals a unique fibroin gene that provides high tensile strength.</title>
        <authorList>
            <person name="Kono N."/>
            <person name="Nakamura H."/>
            <person name="Ohtoshi R."/>
            <person name="Tomita M."/>
            <person name="Numata K."/>
            <person name="Arakawa K."/>
        </authorList>
    </citation>
    <scope>NUCLEOTIDE SEQUENCE [LARGE SCALE GENOMIC DNA]</scope>
</reference>
<name>A0A4C1W6L9_EUMVA</name>
<gene>
    <name evidence="1" type="ORF">EVAR_21706_1</name>
</gene>
<keyword evidence="2" id="KW-1185">Reference proteome</keyword>
<proteinExistence type="predicted"/>